<dbReference type="PANTHER" id="PTHR43229">
    <property type="entry name" value="NODULATION PROTEIN J"/>
    <property type="match status" value="1"/>
</dbReference>
<name>A0ABS4MC65_9LACO</name>
<comment type="subcellular location">
    <subcellularLocation>
        <location evidence="1">Membrane</location>
        <topology evidence="1">Multi-pass membrane protein</topology>
    </subcellularLocation>
</comment>
<evidence type="ECO:0000256" key="3">
    <source>
        <dbReference type="ARBA" id="ARBA00022989"/>
    </source>
</evidence>
<feature type="transmembrane region" description="Helical" evidence="5">
    <location>
        <begin position="175"/>
        <end position="193"/>
    </location>
</feature>
<reference evidence="7 8" key="1">
    <citation type="submission" date="2021-03" db="EMBL/GenBank/DDBJ databases">
        <title>Genomic Encyclopedia of Type Strains, Phase IV (KMG-IV): sequencing the most valuable type-strain genomes for metagenomic binning, comparative biology and taxonomic classification.</title>
        <authorList>
            <person name="Goeker M."/>
        </authorList>
    </citation>
    <scope>NUCLEOTIDE SEQUENCE [LARGE SCALE GENOMIC DNA]</scope>
    <source>
        <strain evidence="7 8">DSM 101872</strain>
    </source>
</reference>
<dbReference type="PROSITE" id="PS51257">
    <property type="entry name" value="PROKAR_LIPOPROTEIN"/>
    <property type="match status" value="1"/>
</dbReference>
<feature type="transmembrane region" description="Helical" evidence="5">
    <location>
        <begin position="258"/>
        <end position="279"/>
    </location>
</feature>
<dbReference type="InterPro" id="IPR051784">
    <property type="entry name" value="Nod_factor_ABC_transporter"/>
</dbReference>
<sequence length="285" mass="31277">MFALLRRNIKVYFSNVPSVIMSCFGALISFFIYIGFLQDNLLTSWQQVPSAREMLDLWIIAGIVAVAGITTSFQTLGQLVKDNESRTSDDIRLTDVTSVKQNIAYLLSSSIVSLIMQAITLLVMVIYFKLVDKIDLPTDIYGEVLLFMVLGAIAATLVNEIIVSFIHSATTFSRLSAVIGAAAGFAVATYLPFGSLSTNAQNLVKLVPSSYEAAGLRSLLLNQLSKTKLDSNSRQKLFDYLGVQFKINGHQLSRLDNIYVMLGMIAILTLVIIVASAATDRKRSK</sequence>
<feature type="transmembrane region" description="Helical" evidence="5">
    <location>
        <begin position="12"/>
        <end position="37"/>
    </location>
</feature>
<keyword evidence="4 5" id="KW-0472">Membrane</keyword>
<dbReference type="Proteomes" id="UP001519292">
    <property type="component" value="Unassembled WGS sequence"/>
</dbReference>
<feature type="transmembrane region" description="Helical" evidence="5">
    <location>
        <begin position="140"/>
        <end position="163"/>
    </location>
</feature>
<evidence type="ECO:0000256" key="1">
    <source>
        <dbReference type="ARBA" id="ARBA00004141"/>
    </source>
</evidence>
<dbReference type="PANTHER" id="PTHR43229:SF2">
    <property type="entry name" value="NODULATION PROTEIN J"/>
    <property type="match status" value="1"/>
</dbReference>
<dbReference type="EMBL" id="JAGGLU010000002">
    <property type="protein sequence ID" value="MBP2057273.1"/>
    <property type="molecule type" value="Genomic_DNA"/>
</dbReference>
<evidence type="ECO:0000313" key="8">
    <source>
        <dbReference type="Proteomes" id="UP001519292"/>
    </source>
</evidence>
<organism evidence="7 8">
    <name type="scientific">Lactobacillus colini</name>
    <dbReference type="NCBI Taxonomy" id="1819254"/>
    <lineage>
        <taxon>Bacteria</taxon>
        <taxon>Bacillati</taxon>
        <taxon>Bacillota</taxon>
        <taxon>Bacilli</taxon>
        <taxon>Lactobacillales</taxon>
        <taxon>Lactobacillaceae</taxon>
        <taxon>Lactobacillus</taxon>
    </lineage>
</organism>
<evidence type="ECO:0000259" key="6">
    <source>
        <dbReference type="Pfam" id="PF12698"/>
    </source>
</evidence>
<evidence type="ECO:0000313" key="7">
    <source>
        <dbReference type="EMBL" id="MBP2057273.1"/>
    </source>
</evidence>
<dbReference type="InterPro" id="IPR013525">
    <property type="entry name" value="ABC2_TM"/>
</dbReference>
<evidence type="ECO:0000256" key="2">
    <source>
        <dbReference type="ARBA" id="ARBA00022692"/>
    </source>
</evidence>
<protein>
    <submittedName>
        <fullName evidence="7">Multidrug/hemolysin transport system permease protein</fullName>
    </submittedName>
</protein>
<feature type="domain" description="ABC-2 type transporter transmembrane" evidence="6">
    <location>
        <begin position="59"/>
        <end position="275"/>
    </location>
</feature>
<keyword evidence="2 5" id="KW-0812">Transmembrane</keyword>
<gene>
    <name evidence="7" type="ORF">J2Z60_000437</name>
</gene>
<proteinExistence type="predicted"/>
<dbReference type="Pfam" id="PF12698">
    <property type="entry name" value="ABC2_membrane_3"/>
    <property type="match status" value="1"/>
</dbReference>
<feature type="transmembrane region" description="Helical" evidence="5">
    <location>
        <begin position="57"/>
        <end position="76"/>
    </location>
</feature>
<evidence type="ECO:0000256" key="5">
    <source>
        <dbReference type="SAM" id="Phobius"/>
    </source>
</evidence>
<dbReference type="RefSeq" id="WP_209685944.1">
    <property type="nucleotide sequence ID" value="NZ_JAGGLU010000002.1"/>
</dbReference>
<keyword evidence="3 5" id="KW-1133">Transmembrane helix</keyword>
<comment type="caution">
    <text evidence="7">The sequence shown here is derived from an EMBL/GenBank/DDBJ whole genome shotgun (WGS) entry which is preliminary data.</text>
</comment>
<feature type="transmembrane region" description="Helical" evidence="5">
    <location>
        <begin position="103"/>
        <end position="128"/>
    </location>
</feature>
<accession>A0ABS4MC65</accession>
<keyword evidence="8" id="KW-1185">Reference proteome</keyword>
<evidence type="ECO:0000256" key="4">
    <source>
        <dbReference type="ARBA" id="ARBA00023136"/>
    </source>
</evidence>